<organism evidence="8 9">
    <name type="scientific">Coemansia spiralis</name>
    <dbReference type="NCBI Taxonomy" id="417178"/>
    <lineage>
        <taxon>Eukaryota</taxon>
        <taxon>Fungi</taxon>
        <taxon>Fungi incertae sedis</taxon>
        <taxon>Zoopagomycota</taxon>
        <taxon>Kickxellomycotina</taxon>
        <taxon>Kickxellomycetes</taxon>
        <taxon>Kickxellales</taxon>
        <taxon>Kickxellaceae</taxon>
        <taxon>Coemansia</taxon>
    </lineage>
</organism>
<keyword evidence="2 5" id="KW-0853">WD repeat</keyword>
<keyword evidence="4" id="KW-0131">Cell cycle</keyword>
<evidence type="ECO:0000256" key="4">
    <source>
        <dbReference type="ARBA" id="ARBA00023306"/>
    </source>
</evidence>
<dbReference type="InterPro" id="IPR015943">
    <property type="entry name" value="WD40/YVTN_repeat-like_dom_sf"/>
</dbReference>
<name>A0A9W8G9B4_9FUNG</name>
<feature type="compositionally biased region" description="Low complexity" evidence="6">
    <location>
        <begin position="255"/>
        <end position="282"/>
    </location>
</feature>
<dbReference type="GO" id="GO:1990757">
    <property type="term" value="F:ubiquitin ligase activator activity"/>
    <property type="evidence" value="ECO:0007669"/>
    <property type="project" value="TreeGrafter"/>
</dbReference>
<keyword evidence="3" id="KW-0677">Repeat</keyword>
<dbReference type="AlphaFoldDB" id="A0A9W8G9B4"/>
<feature type="repeat" description="WD" evidence="5">
    <location>
        <begin position="792"/>
        <end position="833"/>
    </location>
</feature>
<dbReference type="GO" id="GO:0031145">
    <property type="term" value="P:anaphase-promoting complex-dependent catabolic process"/>
    <property type="evidence" value="ECO:0007669"/>
    <property type="project" value="TreeGrafter"/>
</dbReference>
<evidence type="ECO:0000256" key="3">
    <source>
        <dbReference type="ARBA" id="ARBA00022737"/>
    </source>
</evidence>
<reference evidence="8" key="1">
    <citation type="submission" date="2022-07" db="EMBL/GenBank/DDBJ databases">
        <title>Phylogenomic reconstructions and comparative analyses of Kickxellomycotina fungi.</title>
        <authorList>
            <person name="Reynolds N.K."/>
            <person name="Stajich J.E."/>
            <person name="Barry K."/>
            <person name="Grigoriev I.V."/>
            <person name="Crous P."/>
            <person name="Smith M.E."/>
        </authorList>
    </citation>
    <scope>NUCLEOTIDE SEQUENCE</scope>
    <source>
        <strain evidence="8">NRRL 3115</strain>
    </source>
</reference>
<accession>A0A9W8G9B4</accession>
<evidence type="ECO:0000313" key="8">
    <source>
        <dbReference type="EMBL" id="KAJ2678659.1"/>
    </source>
</evidence>
<evidence type="ECO:0000313" key="9">
    <source>
        <dbReference type="Proteomes" id="UP001151518"/>
    </source>
</evidence>
<dbReference type="InterPro" id="IPR011047">
    <property type="entry name" value="Quinoprotein_ADH-like_sf"/>
</dbReference>
<dbReference type="InterPro" id="IPR056150">
    <property type="entry name" value="WD40_CDC20-Fz"/>
</dbReference>
<dbReference type="Gene3D" id="2.130.10.10">
    <property type="entry name" value="YVTN repeat-like/Quinoprotein amine dehydrogenase"/>
    <property type="match status" value="1"/>
</dbReference>
<evidence type="ECO:0000256" key="2">
    <source>
        <dbReference type="ARBA" id="ARBA00022574"/>
    </source>
</evidence>
<dbReference type="SUPFAM" id="SSF50998">
    <property type="entry name" value="Quinoprotein alcohol dehydrogenase-like"/>
    <property type="match status" value="1"/>
</dbReference>
<feature type="compositionally biased region" description="Polar residues" evidence="6">
    <location>
        <begin position="236"/>
        <end position="246"/>
    </location>
</feature>
<feature type="repeat" description="WD" evidence="5">
    <location>
        <begin position="641"/>
        <end position="675"/>
    </location>
</feature>
<feature type="compositionally biased region" description="Basic residues" evidence="6">
    <location>
        <begin position="176"/>
        <end position="187"/>
    </location>
</feature>
<dbReference type="GO" id="GO:0005680">
    <property type="term" value="C:anaphase-promoting complex"/>
    <property type="evidence" value="ECO:0007669"/>
    <property type="project" value="TreeGrafter"/>
</dbReference>
<dbReference type="Proteomes" id="UP001151518">
    <property type="component" value="Unassembled WGS sequence"/>
</dbReference>
<evidence type="ECO:0000256" key="6">
    <source>
        <dbReference type="SAM" id="MobiDB-lite"/>
    </source>
</evidence>
<dbReference type="InterPro" id="IPR033010">
    <property type="entry name" value="Cdc20/Fizzy"/>
</dbReference>
<feature type="repeat" description="WD" evidence="5">
    <location>
        <begin position="557"/>
        <end position="598"/>
    </location>
</feature>
<evidence type="ECO:0000256" key="1">
    <source>
        <dbReference type="ARBA" id="ARBA00006445"/>
    </source>
</evidence>
<feature type="region of interest" description="Disordered" evidence="6">
    <location>
        <begin position="388"/>
        <end position="444"/>
    </location>
</feature>
<dbReference type="EMBL" id="JANBTW010000019">
    <property type="protein sequence ID" value="KAJ2678659.1"/>
    <property type="molecule type" value="Genomic_DNA"/>
</dbReference>
<dbReference type="CDD" id="cd00200">
    <property type="entry name" value="WD40"/>
    <property type="match status" value="1"/>
</dbReference>
<dbReference type="GO" id="GO:1905786">
    <property type="term" value="P:positive regulation of anaphase-promoting complex-dependent catabolic process"/>
    <property type="evidence" value="ECO:0007669"/>
    <property type="project" value="TreeGrafter"/>
</dbReference>
<dbReference type="SMART" id="SM00320">
    <property type="entry name" value="WD40"/>
    <property type="match status" value="6"/>
</dbReference>
<feature type="compositionally biased region" description="Polar residues" evidence="6">
    <location>
        <begin position="95"/>
        <end position="109"/>
    </location>
</feature>
<gene>
    <name evidence="8" type="primary">CDH1</name>
    <name evidence="8" type="ORF">GGI25_002247</name>
</gene>
<sequence>MRNGDIGKRVRAAASARTASFSSDEAETPEPHDTRASSRGSSAHTSVPNPPSPPKPTASSRAAKLQARRAVRPLADEPAPPDTETERAGSKRCTRSASTTVHWQTGMRKTTQKKAGVPSSPRRPTRAQLPVSGALAITTRSKARRHSPQPGPGSSSSGAARTSSDEASELILQSRQRSRHQAARRVNTRSQQPDPDPVHSESSAESPTLMHVPAPPGDPTTGVVTRSMARRLQKQDPPQQAPNRSQIPLLKPTVSSLSASTAASDATAPLSTSTSASQGSVSTPPPRKPSHISSFPQTVNAETFDTPENHFRHVRRSPQFNYDRFIPARSPELGSDFRLHESQRASSPVFSRRAANIEHRIQVDEANRTYDALLRSELLNDRSAVDEFEQARLRSSSPPPRRRQDIYRLSSSPNQLPSLVPWSSSAGPSSRPATPQPSSPHREPVFIYKSPRKAGHGMASSLPSGPRNLFGRVSPVHEVYQQSKLTREARRILSPRPTSRRIQKDPVKVLDAPGIRDDYYLNLMDWSSANQVSVALNSEVYVWDAKSSETSRLCDVNTGETEWVTAVRWAESGKHLAVGLNSGAVQIWDVNQGRKIRTFNAHTRRVGVVEWNQSVVSTGGRDKRIYNHDIRMREGSVVSTFYGHEQEVCGLRWSPDRTQLASGGNDNQLLVWDMRFTPLDSLVPSYHPEIAAAARTFRRPLFRLTEHMAAVKALAWSPTQAGLLASGGGTDDRCIRLWNTHTGQQVSWHDTKSQVCNLSWSHDGTELVSTHGYSENHIILWKYPAMQPMGLLSGHTKRVLYLAHSPDGQTIATAAGDETIRFWEVFAKSTAASGRAGALASSMTRLVGLPGAGKDGGVAGGGIMLDDLAHIR</sequence>
<dbReference type="Pfam" id="PF24807">
    <property type="entry name" value="WD40_CDC20-Fz"/>
    <property type="match status" value="1"/>
</dbReference>
<dbReference type="PROSITE" id="PS00678">
    <property type="entry name" value="WD_REPEATS_1"/>
    <property type="match status" value="3"/>
</dbReference>
<dbReference type="PROSITE" id="PS50082">
    <property type="entry name" value="WD_REPEATS_2"/>
    <property type="match status" value="3"/>
</dbReference>
<dbReference type="PANTHER" id="PTHR19918">
    <property type="entry name" value="CELL DIVISION CYCLE 20 CDC20 FIZZY -RELATED"/>
    <property type="match status" value="1"/>
</dbReference>
<protein>
    <submittedName>
        <fullName evidence="8">Substrate-specific activator of APC-dependent proteolysis</fullName>
    </submittedName>
</protein>
<feature type="compositionally biased region" description="Low complexity" evidence="6">
    <location>
        <begin position="12"/>
        <end position="23"/>
    </location>
</feature>
<comment type="similarity">
    <text evidence="1">Belongs to the WD repeat CDC20/Fizzy family.</text>
</comment>
<dbReference type="OrthoDB" id="10263272at2759"/>
<evidence type="ECO:0000256" key="5">
    <source>
        <dbReference type="PROSITE-ProRule" id="PRU00221"/>
    </source>
</evidence>
<comment type="caution">
    <text evidence="8">The sequence shown here is derived from an EMBL/GenBank/DDBJ whole genome shotgun (WGS) entry which is preliminary data.</text>
</comment>
<feature type="compositionally biased region" description="Polar residues" evidence="6">
    <location>
        <begin position="291"/>
        <end position="303"/>
    </location>
</feature>
<feature type="compositionally biased region" description="Polar residues" evidence="6">
    <location>
        <begin position="409"/>
        <end position="433"/>
    </location>
</feature>
<evidence type="ECO:0000259" key="7">
    <source>
        <dbReference type="Pfam" id="PF24807"/>
    </source>
</evidence>
<dbReference type="InterPro" id="IPR019775">
    <property type="entry name" value="WD40_repeat_CS"/>
</dbReference>
<dbReference type="InterPro" id="IPR001680">
    <property type="entry name" value="WD40_rpt"/>
</dbReference>
<feature type="domain" description="CDC20/Fizzy WD40" evidence="7">
    <location>
        <begin position="510"/>
        <end position="823"/>
    </location>
</feature>
<feature type="region of interest" description="Disordered" evidence="6">
    <location>
        <begin position="1"/>
        <end position="308"/>
    </location>
</feature>
<dbReference type="GO" id="GO:0010997">
    <property type="term" value="F:anaphase-promoting complex binding"/>
    <property type="evidence" value="ECO:0007669"/>
    <property type="project" value="InterPro"/>
</dbReference>
<dbReference type="PROSITE" id="PS50294">
    <property type="entry name" value="WD_REPEATS_REGION"/>
    <property type="match status" value="2"/>
</dbReference>
<proteinExistence type="inferred from homology"/>
<dbReference type="PANTHER" id="PTHR19918:SF1">
    <property type="entry name" value="FIZZY-RELATED PROTEIN HOMOLOG"/>
    <property type="match status" value="1"/>
</dbReference>